<evidence type="ECO:0000256" key="5">
    <source>
        <dbReference type="RuleBase" id="RU362022"/>
    </source>
</evidence>
<keyword evidence="7" id="KW-1185">Reference proteome</keyword>
<organism evidence="6 7">
    <name type="scientific">Phanerochaete sordida</name>
    <dbReference type="NCBI Taxonomy" id="48140"/>
    <lineage>
        <taxon>Eukaryota</taxon>
        <taxon>Fungi</taxon>
        <taxon>Dikarya</taxon>
        <taxon>Basidiomycota</taxon>
        <taxon>Agaricomycotina</taxon>
        <taxon>Agaricomycetes</taxon>
        <taxon>Polyporales</taxon>
        <taxon>Phanerochaetaceae</taxon>
        <taxon>Phanerochaete</taxon>
    </lineage>
</organism>
<keyword evidence="5" id="KW-0808">Transferase</keyword>
<accession>A0A9P3G5Y5</accession>
<feature type="transmembrane region" description="Helical" evidence="5">
    <location>
        <begin position="43"/>
        <end position="67"/>
    </location>
</feature>
<keyword evidence="4 5" id="KW-0472">Membrane</keyword>
<reference evidence="6 7" key="1">
    <citation type="submission" date="2021-08" db="EMBL/GenBank/DDBJ databases">
        <title>Draft Genome Sequence of Phanerochaete sordida strain YK-624.</title>
        <authorList>
            <person name="Mori T."/>
            <person name="Dohra H."/>
            <person name="Suzuki T."/>
            <person name="Kawagishi H."/>
            <person name="Hirai H."/>
        </authorList>
    </citation>
    <scope>NUCLEOTIDE SEQUENCE [LARGE SCALE GENOMIC DNA]</scope>
    <source>
        <strain evidence="6 7">YK-624</strain>
    </source>
</reference>
<name>A0A9P3G5Y5_9APHY</name>
<dbReference type="Gene3D" id="1.20.120.1630">
    <property type="match status" value="1"/>
</dbReference>
<feature type="transmembrane region" description="Helical" evidence="5">
    <location>
        <begin position="88"/>
        <end position="114"/>
    </location>
</feature>
<evidence type="ECO:0000313" key="6">
    <source>
        <dbReference type="EMBL" id="GJE88883.1"/>
    </source>
</evidence>
<keyword evidence="3 5" id="KW-1133">Transmembrane helix</keyword>
<evidence type="ECO:0000313" key="7">
    <source>
        <dbReference type="Proteomes" id="UP000703269"/>
    </source>
</evidence>
<dbReference type="GO" id="GO:0004671">
    <property type="term" value="F:protein C-terminal S-isoprenylcysteine carboxyl O-methyltransferase activity"/>
    <property type="evidence" value="ECO:0007669"/>
    <property type="project" value="UniProtKB-EC"/>
</dbReference>
<evidence type="ECO:0000256" key="1">
    <source>
        <dbReference type="ARBA" id="ARBA00004141"/>
    </source>
</evidence>
<dbReference type="EC" id="2.1.1.100" evidence="5"/>
<comment type="subcellular location">
    <subcellularLocation>
        <location evidence="5">Endoplasmic reticulum membrane</location>
        <topology evidence="5">Multi-pass membrane protein</topology>
    </subcellularLocation>
    <subcellularLocation>
        <location evidence="1">Membrane</location>
        <topology evidence="1">Multi-pass membrane protein</topology>
    </subcellularLocation>
</comment>
<evidence type="ECO:0000256" key="2">
    <source>
        <dbReference type="ARBA" id="ARBA00022692"/>
    </source>
</evidence>
<dbReference type="InterPro" id="IPR007269">
    <property type="entry name" value="ICMT_MeTrfase"/>
</dbReference>
<keyword evidence="5" id="KW-0949">S-adenosyl-L-methionine</keyword>
<dbReference type="EMBL" id="BPQB01000011">
    <property type="protein sequence ID" value="GJE88883.1"/>
    <property type="molecule type" value="Genomic_DNA"/>
</dbReference>
<dbReference type="PANTHER" id="PTHR12714:SF9">
    <property type="entry name" value="PROTEIN-S-ISOPRENYLCYSTEINE O-METHYLTRANSFERASE"/>
    <property type="match status" value="1"/>
</dbReference>
<comment type="caution">
    <text evidence="6">The sequence shown here is derived from an EMBL/GenBank/DDBJ whole genome shotgun (WGS) entry which is preliminary data.</text>
</comment>
<comment type="similarity">
    <text evidence="5">Belongs to the class VI-like SAM-binding methyltransferase superfamily. Isoprenylcysteine carboxyl methyltransferase family.</text>
</comment>
<comment type="caution">
    <text evidence="5">Lacks conserved residue(s) required for the propagation of feature annotation.</text>
</comment>
<keyword evidence="5" id="KW-0489">Methyltransferase</keyword>
<evidence type="ECO:0000256" key="4">
    <source>
        <dbReference type="ARBA" id="ARBA00023136"/>
    </source>
</evidence>
<dbReference type="GO" id="GO:0005789">
    <property type="term" value="C:endoplasmic reticulum membrane"/>
    <property type="evidence" value="ECO:0007669"/>
    <property type="project" value="UniProtKB-SubCell"/>
</dbReference>
<sequence>MSSLVKAAVLLVSAATFFHGLKPPTPAVEKERHVYKGQPFEYLVHAIAYASRAAICAAFLGHVYVMLSLDYFPAKRAELLPVACPNHSVPLATLAEITPAFVVGAALILAGGYLRLWCYRTLGKYFTFQVTILEDHQLVTGGPYALVRHPSYTGACMMILGATIMLFAGDGFVVACRVQDTPAVWLTRAWRVLAPYTVFGLVRRSWVEDAQLKKNFGVAWESYRQSVPYLFVPYVL</sequence>
<gene>
    <name evidence="6" type="ORF">PsYK624_049700</name>
</gene>
<keyword evidence="5" id="KW-0256">Endoplasmic reticulum</keyword>
<evidence type="ECO:0000256" key="3">
    <source>
        <dbReference type="ARBA" id="ARBA00022989"/>
    </source>
</evidence>
<dbReference type="GO" id="GO:0032259">
    <property type="term" value="P:methylation"/>
    <property type="evidence" value="ECO:0007669"/>
    <property type="project" value="UniProtKB-KW"/>
</dbReference>
<dbReference type="OrthoDB" id="422086at2759"/>
<dbReference type="AlphaFoldDB" id="A0A9P3G5Y5"/>
<comment type="catalytic activity">
    <reaction evidence="5">
        <text>[protein]-C-terminal S-[(2E,6E)-farnesyl]-L-cysteine + S-adenosyl-L-methionine = [protein]-C-terminal S-[(2E,6E)-farnesyl]-L-cysteine methyl ester + S-adenosyl-L-homocysteine</text>
        <dbReference type="Rhea" id="RHEA:21672"/>
        <dbReference type="Rhea" id="RHEA-COMP:12125"/>
        <dbReference type="Rhea" id="RHEA-COMP:12126"/>
        <dbReference type="ChEBI" id="CHEBI:57856"/>
        <dbReference type="ChEBI" id="CHEBI:59789"/>
        <dbReference type="ChEBI" id="CHEBI:90510"/>
        <dbReference type="ChEBI" id="CHEBI:90511"/>
        <dbReference type="EC" id="2.1.1.100"/>
    </reaction>
</comment>
<dbReference type="Pfam" id="PF04140">
    <property type="entry name" value="ICMT"/>
    <property type="match status" value="1"/>
</dbReference>
<keyword evidence="2 5" id="KW-0812">Transmembrane</keyword>
<protein>
    <recommendedName>
        <fullName evidence="5">Protein-S-isoprenylcysteine O-methyltransferase</fullName>
        <ecNumber evidence="5">2.1.1.100</ecNumber>
    </recommendedName>
</protein>
<dbReference type="Proteomes" id="UP000703269">
    <property type="component" value="Unassembled WGS sequence"/>
</dbReference>
<proteinExistence type="inferred from homology"/>
<dbReference type="PANTHER" id="PTHR12714">
    <property type="entry name" value="PROTEIN-S ISOPRENYLCYSTEINE O-METHYLTRANSFERASE"/>
    <property type="match status" value="1"/>
</dbReference>